<evidence type="ECO:0000313" key="2">
    <source>
        <dbReference type="EMBL" id="EEF41345.1"/>
    </source>
</evidence>
<dbReference type="Proteomes" id="UP000008311">
    <property type="component" value="Unassembled WGS sequence"/>
</dbReference>
<organism evidence="2 3">
    <name type="scientific">Ricinus communis</name>
    <name type="common">Castor bean</name>
    <dbReference type="NCBI Taxonomy" id="3988"/>
    <lineage>
        <taxon>Eukaryota</taxon>
        <taxon>Viridiplantae</taxon>
        <taxon>Streptophyta</taxon>
        <taxon>Embryophyta</taxon>
        <taxon>Tracheophyta</taxon>
        <taxon>Spermatophyta</taxon>
        <taxon>Magnoliopsida</taxon>
        <taxon>eudicotyledons</taxon>
        <taxon>Gunneridae</taxon>
        <taxon>Pentapetalae</taxon>
        <taxon>rosids</taxon>
        <taxon>fabids</taxon>
        <taxon>Malpighiales</taxon>
        <taxon>Euphorbiaceae</taxon>
        <taxon>Acalyphoideae</taxon>
        <taxon>Acalypheae</taxon>
        <taxon>Ricinus</taxon>
    </lineage>
</organism>
<sequence>MQLGGHKTFWSSQKDCRQDPSTPYNATKWSAPTIEMMPTTDMQTIEDGLWGKELELDNFQDPILEKSKYLAIGKCHRLTQPLILVVALPHGTTGRGTSRHKFF</sequence>
<protein>
    <submittedName>
        <fullName evidence="2">Uncharacterized protein</fullName>
    </submittedName>
</protein>
<dbReference type="AlphaFoldDB" id="B9S4Z2"/>
<dbReference type="InParanoid" id="B9S4Z2"/>
<feature type="region of interest" description="Disordered" evidence="1">
    <location>
        <begin position="1"/>
        <end position="32"/>
    </location>
</feature>
<evidence type="ECO:0000256" key="1">
    <source>
        <dbReference type="SAM" id="MobiDB-lite"/>
    </source>
</evidence>
<name>B9S4Z2_RICCO</name>
<accession>B9S4Z2</accession>
<evidence type="ECO:0000313" key="3">
    <source>
        <dbReference type="Proteomes" id="UP000008311"/>
    </source>
</evidence>
<dbReference type="EMBL" id="EQ973867">
    <property type="protein sequence ID" value="EEF41345.1"/>
    <property type="molecule type" value="Genomic_DNA"/>
</dbReference>
<keyword evidence="3" id="KW-1185">Reference proteome</keyword>
<feature type="compositionally biased region" description="Polar residues" evidence="1">
    <location>
        <begin position="9"/>
        <end position="30"/>
    </location>
</feature>
<proteinExistence type="predicted"/>
<gene>
    <name evidence="2" type="ORF">RCOM_1393230</name>
</gene>
<reference evidence="3" key="1">
    <citation type="journal article" date="2010" name="Nat. Biotechnol.">
        <title>Draft genome sequence of the oilseed species Ricinus communis.</title>
        <authorList>
            <person name="Chan A.P."/>
            <person name="Crabtree J."/>
            <person name="Zhao Q."/>
            <person name="Lorenzi H."/>
            <person name="Orvis J."/>
            <person name="Puiu D."/>
            <person name="Melake-Berhan A."/>
            <person name="Jones K.M."/>
            <person name="Redman J."/>
            <person name="Chen G."/>
            <person name="Cahoon E.B."/>
            <person name="Gedil M."/>
            <person name="Stanke M."/>
            <person name="Haas B.J."/>
            <person name="Wortman J.R."/>
            <person name="Fraser-Liggett C.M."/>
            <person name="Ravel J."/>
            <person name="Rabinowicz P.D."/>
        </authorList>
    </citation>
    <scope>NUCLEOTIDE SEQUENCE [LARGE SCALE GENOMIC DNA]</scope>
    <source>
        <strain evidence="3">cv. Hale</strain>
    </source>
</reference>